<proteinExistence type="inferred from homology"/>
<feature type="compositionally biased region" description="Basic and acidic residues" evidence="6">
    <location>
        <begin position="291"/>
        <end position="304"/>
    </location>
</feature>
<dbReference type="Gene3D" id="3.30.40.10">
    <property type="entry name" value="Zinc/RING finger domain, C3HC4 (zinc finger)"/>
    <property type="match status" value="1"/>
</dbReference>
<evidence type="ECO:0000256" key="2">
    <source>
        <dbReference type="ARBA" id="ARBA00022723"/>
    </source>
</evidence>
<keyword evidence="2" id="KW-0479">Metal-binding</keyword>
<dbReference type="AlphaFoldDB" id="A0ABD3XAB0"/>
<dbReference type="Pfam" id="PF13920">
    <property type="entry name" value="zf-C3HC4_3"/>
    <property type="match status" value="1"/>
</dbReference>
<evidence type="ECO:0000256" key="5">
    <source>
        <dbReference type="PROSITE-ProRule" id="PRU00175"/>
    </source>
</evidence>
<dbReference type="PANTHER" id="PTHR10044">
    <property type="entry name" value="INHIBITOR OF APOPTOSIS"/>
    <property type="match status" value="1"/>
</dbReference>
<feature type="compositionally biased region" description="Basic and acidic residues" evidence="6">
    <location>
        <begin position="242"/>
        <end position="263"/>
    </location>
</feature>
<evidence type="ECO:0000313" key="8">
    <source>
        <dbReference type="EMBL" id="KAL3882675.1"/>
    </source>
</evidence>
<dbReference type="Gene3D" id="1.10.1170.10">
    <property type="entry name" value="Inhibitor Of Apoptosis Protein (2mihbC-IAP-1), Chain A"/>
    <property type="match status" value="2"/>
</dbReference>
<dbReference type="PROSITE" id="PS50143">
    <property type="entry name" value="BIR_REPEAT_2"/>
    <property type="match status" value="2"/>
</dbReference>
<dbReference type="SUPFAM" id="SSF57924">
    <property type="entry name" value="Inhibitor of apoptosis (IAP) repeat"/>
    <property type="match status" value="2"/>
</dbReference>
<comment type="similarity">
    <text evidence="1">Belongs to the IAP family.</text>
</comment>
<dbReference type="Proteomes" id="UP001634394">
    <property type="component" value="Unassembled WGS sequence"/>
</dbReference>
<dbReference type="InterPro" id="IPR001841">
    <property type="entry name" value="Znf_RING"/>
</dbReference>
<dbReference type="CDD" id="cd00022">
    <property type="entry name" value="BIR"/>
    <property type="match status" value="2"/>
</dbReference>
<dbReference type="PROSITE" id="PS50089">
    <property type="entry name" value="ZF_RING_2"/>
    <property type="match status" value="1"/>
</dbReference>
<gene>
    <name evidence="8" type="ORF">ACJMK2_028992</name>
</gene>
<dbReference type="GO" id="GO:0008270">
    <property type="term" value="F:zinc ion binding"/>
    <property type="evidence" value="ECO:0007669"/>
    <property type="project" value="UniProtKB-KW"/>
</dbReference>
<sequence length="615" mass="69870">MDNTLLESSSAMAKNSTFRRKEEETSHIDLLVIVAWILMIIREMQRSIQSEFTELNNEISKESLKNITFSIKLKALPSKACIVKLNTLQDDDVNLGLCEWNIRATEKQTGHKSILHEELSKSIEWHNHFRPKPTRIFAYPTSIRTYVEDVIRTPQQGDLMRHEWARYQTYRSFPKTSKVQPIILSRAGFYYTGNQDETTCFSCMLKYKNWQSEDKPWEKHRQMSPDCAFLNGSDGRNVAIERNEQDRGQQEKVVESLHEEHGASGDANESFPSAHNEYASLENHTARTMRNSREADTNEQHERISSNVERSIGPSSTRISSDRAKHPYYATLFNRLSSFTGWLGLTTHQPRDMASAGFFYVGTDDCVRCFFCGGGLRRWRNGDDPYAEHARWYPDCDYIRIYRGDEDLQVFPRDTEGSPETNDAPSVRNAPDISQTELEQASLKTTAVQSILSMGYSIQQVTHAMETFTTHQGHGDFTVEQLLEIVLDEEELQCHDSDANPSGNQHVSDSFQRQVDVSSSSCVNCASNTTAPSNVGLERQNSSDGSASSNDVESILEENRELKEQMTCKICMDAEACIVFLPCSHMMSCPQCAPAFRKCPICRALVRGTVRAFKS</sequence>
<feature type="region of interest" description="Disordered" evidence="6">
    <location>
        <begin position="410"/>
        <end position="430"/>
    </location>
</feature>
<feature type="region of interest" description="Disordered" evidence="6">
    <location>
        <begin position="242"/>
        <end position="273"/>
    </location>
</feature>
<evidence type="ECO:0000256" key="3">
    <source>
        <dbReference type="ARBA" id="ARBA00022771"/>
    </source>
</evidence>
<feature type="domain" description="RING-type" evidence="7">
    <location>
        <begin position="568"/>
        <end position="603"/>
    </location>
</feature>
<keyword evidence="9" id="KW-1185">Reference proteome</keyword>
<evidence type="ECO:0000256" key="6">
    <source>
        <dbReference type="SAM" id="MobiDB-lite"/>
    </source>
</evidence>
<protein>
    <recommendedName>
        <fullName evidence="7">RING-type domain-containing protein</fullName>
    </recommendedName>
</protein>
<accession>A0ABD3XAB0</accession>
<keyword evidence="3 5" id="KW-0863">Zinc-finger</keyword>
<feature type="compositionally biased region" description="Polar residues" evidence="6">
    <location>
        <begin position="305"/>
        <end position="319"/>
    </location>
</feature>
<dbReference type="PROSITE" id="PS01282">
    <property type="entry name" value="BIR_REPEAT_1"/>
    <property type="match status" value="1"/>
</dbReference>
<feature type="region of interest" description="Disordered" evidence="6">
    <location>
        <begin position="291"/>
        <end position="320"/>
    </location>
</feature>
<dbReference type="PANTHER" id="PTHR10044:SF139">
    <property type="entry name" value="DEATH-ASSOCIATED INHIBITOR OF APOPTOSIS 2"/>
    <property type="match status" value="1"/>
</dbReference>
<keyword evidence="4" id="KW-0862">Zinc</keyword>
<evidence type="ECO:0000256" key="4">
    <source>
        <dbReference type="ARBA" id="ARBA00022833"/>
    </source>
</evidence>
<dbReference type="InterPro" id="IPR013083">
    <property type="entry name" value="Znf_RING/FYVE/PHD"/>
</dbReference>
<reference evidence="8 9" key="1">
    <citation type="submission" date="2024-11" db="EMBL/GenBank/DDBJ databases">
        <title>Chromosome-level genome assembly of the freshwater bivalve Anodonta woodiana.</title>
        <authorList>
            <person name="Chen X."/>
        </authorList>
    </citation>
    <scope>NUCLEOTIDE SEQUENCE [LARGE SCALE GENOMIC DNA]</scope>
    <source>
        <strain evidence="8">MN2024</strain>
        <tissue evidence="8">Gills</tissue>
    </source>
</reference>
<comment type="caution">
    <text evidence="8">The sequence shown here is derived from an EMBL/GenBank/DDBJ whole genome shotgun (WGS) entry which is preliminary data.</text>
</comment>
<dbReference type="SMART" id="SM00238">
    <property type="entry name" value="BIR"/>
    <property type="match status" value="2"/>
</dbReference>
<evidence type="ECO:0000259" key="7">
    <source>
        <dbReference type="PROSITE" id="PS50089"/>
    </source>
</evidence>
<dbReference type="EMBL" id="JBJQND010000003">
    <property type="protein sequence ID" value="KAL3882675.1"/>
    <property type="molecule type" value="Genomic_DNA"/>
</dbReference>
<evidence type="ECO:0000256" key="1">
    <source>
        <dbReference type="ARBA" id="ARBA00006672"/>
    </source>
</evidence>
<name>A0ABD3XAB0_SINWO</name>
<evidence type="ECO:0000313" key="9">
    <source>
        <dbReference type="Proteomes" id="UP001634394"/>
    </source>
</evidence>
<dbReference type="InterPro" id="IPR050784">
    <property type="entry name" value="IAP"/>
</dbReference>
<dbReference type="Pfam" id="PF00653">
    <property type="entry name" value="BIR"/>
    <property type="match status" value="2"/>
</dbReference>
<dbReference type="InterPro" id="IPR001370">
    <property type="entry name" value="BIR_rpt"/>
</dbReference>
<organism evidence="8 9">
    <name type="scientific">Sinanodonta woodiana</name>
    <name type="common">Chinese pond mussel</name>
    <name type="synonym">Anodonta woodiana</name>
    <dbReference type="NCBI Taxonomy" id="1069815"/>
    <lineage>
        <taxon>Eukaryota</taxon>
        <taxon>Metazoa</taxon>
        <taxon>Spiralia</taxon>
        <taxon>Lophotrochozoa</taxon>
        <taxon>Mollusca</taxon>
        <taxon>Bivalvia</taxon>
        <taxon>Autobranchia</taxon>
        <taxon>Heteroconchia</taxon>
        <taxon>Palaeoheterodonta</taxon>
        <taxon>Unionida</taxon>
        <taxon>Unionoidea</taxon>
        <taxon>Unionidae</taxon>
        <taxon>Unioninae</taxon>
        <taxon>Sinanodonta</taxon>
    </lineage>
</organism>
<dbReference type="FunFam" id="1.10.1170.10:FF:000002">
    <property type="entry name" value="Baculoviral IAP repeat containing 7"/>
    <property type="match status" value="1"/>
</dbReference>
<dbReference type="CDD" id="cd16713">
    <property type="entry name" value="RING-HC_BIRC2_3_7"/>
    <property type="match status" value="1"/>
</dbReference>